<dbReference type="PANTHER" id="PTHR14002">
    <property type="entry name" value="ENDOGLIN/TGF-BETA RECEPTOR TYPE III"/>
    <property type="match status" value="1"/>
</dbReference>
<accession>A0A401T8L6</accession>
<dbReference type="Pfam" id="PF00100">
    <property type="entry name" value="Zona_pellucida"/>
    <property type="match status" value="1"/>
</dbReference>
<dbReference type="InterPro" id="IPR055355">
    <property type="entry name" value="ZP-C"/>
</dbReference>
<dbReference type="Proteomes" id="UP000287033">
    <property type="component" value="Unassembled WGS sequence"/>
</dbReference>
<dbReference type="PROSITE" id="PS51034">
    <property type="entry name" value="ZP_2"/>
    <property type="match status" value="1"/>
</dbReference>
<sequence length="129" mass="14689">MLTLSFSLCCSCVNDETFRSYKTNDLRKQRFSFHVFKFEDFPQVYIFCDLILCHSNSSPNRCERGCVPTRRKRELRSMESKVKAAHLSQGPIVFPASSLGVLLFPPPPLILPPSPTPPTAGRDPYKPWP</sequence>
<evidence type="ECO:0000313" key="5">
    <source>
        <dbReference type="EMBL" id="GCC38965.1"/>
    </source>
</evidence>
<feature type="region of interest" description="Disordered" evidence="3">
    <location>
        <begin position="110"/>
        <end position="129"/>
    </location>
</feature>
<protein>
    <recommendedName>
        <fullName evidence="4">ZP domain-containing protein</fullName>
    </recommendedName>
</protein>
<evidence type="ECO:0000313" key="6">
    <source>
        <dbReference type="Proteomes" id="UP000287033"/>
    </source>
</evidence>
<keyword evidence="6" id="KW-1185">Reference proteome</keyword>
<evidence type="ECO:0000256" key="2">
    <source>
        <dbReference type="ARBA" id="ARBA00023157"/>
    </source>
</evidence>
<name>A0A401T8L6_CHIPU</name>
<keyword evidence="1" id="KW-0732">Signal</keyword>
<dbReference type="AlphaFoldDB" id="A0A401T8L6"/>
<comment type="caution">
    <text evidence="5">The sequence shown here is derived from an EMBL/GenBank/DDBJ whole genome shotgun (WGS) entry which is preliminary data.</text>
</comment>
<dbReference type="EMBL" id="BEZZ01016756">
    <property type="protein sequence ID" value="GCC38965.1"/>
    <property type="molecule type" value="Genomic_DNA"/>
</dbReference>
<gene>
    <name evidence="5" type="ORF">chiPu_0023171</name>
</gene>
<keyword evidence="2" id="KW-1015">Disulfide bond</keyword>
<dbReference type="Gene3D" id="2.60.40.4100">
    <property type="entry name" value="Zona pellucida, ZP-C domain"/>
    <property type="match status" value="1"/>
</dbReference>
<reference evidence="5 6" key="1">
    <citation type="journal article" date="2018" name="Nat. Ecol. Evol.">
        <title>Shark genomes provide insights into elasmobranch evolution and the origin of vertebrates.</title>
        <authorList>
            <person name="Hara Y"/>
            <person name="Yamaguchi K"/>
            <person name="Onimaru K"/>
            <person name="Kadota M"/>
            <person name="Koyanagi M"/>
            <person name="Keeley SD"/>
            <person name="Tatsumi K"/>
            <person name="Tanaka K"/>
            <person name="Motone F"/>
            <person name="Kageyama Y"/>
            <person name="Nozu R"/>
            <person name="Adachi N"/>
            <person name="Nishimura O"/>
            <person name="Nakagawa R"/>
            <person name="Tanegashima C"/>
            <person name="Kiyatake I"/>
            <person name="Matsumoto R"/>
            <person name="Murakumo K"/>
            <person name="Nishida K"/>
            <person name="Terakita A"/>
            <person name="Kuratani S"/>
            <person name="Sato K"/>
            <person name="Hyodo S Kuraku.S."/>
        </authorList>
    </citation>
    <scope>NUCLEOTIDE SEQUENCE [LARGE SCALE GENOMIC DNA]</scope>
</reference>
<dbReference type="InterPro" id="IPR042235">
    <property type="entry name" value="ZP-C_dom"/>
</dbReference>
<dbReference type="OrthoDB" id="9987373at2759"/>
<dbReference type="InterPro" id="IPR001507">
    <property type="entry name" value="ZP_dom"/>
</dbReference>
<feature type="domain" description="ZP" evidence="4">
    <location>
        <begin position="1"/>
        <end position="69"/>
    </location>
</feature>
<evidence type="ECO:0000256" key="3">
    <source>
        <dbReference type="SAM" id="MobiDB-lite"/>
    </source>
</evidence>
<organism evidence="5 6">
    <name type="scientific">Chiloscyllium punctatum</name>
    <name type="common">Brownbanded bambooshark</name>
    <name type="synonym">Hemiscyllium punctatum</name>
    <dbReference type="NCBI Taxonomy" id="137246"/>
    <lineage>
        <taxon>Eukaryota</taxon>
        <taxon>Metazoa</taxon>
        <taxon>Chordata</taxon>
        <taxon>Craniata</taxon>
        <taxon>Vertebrata</taxon>
        <taxon>Chondrichthyes</taxon>
        <taxon>Elasmobranchii</taxon>
        <taxon>Galeomorphii</taxon>
        <taxon>Galeoidea</taxon>
        <taxon>Orectolobiformes</taxon>
        <taxon>Hemiscylliidae</taxon>
        <taxon>Chiloscyllium</taxon>
    </lineage>
</organism>
<dbReference type="OMA" id="CDLILCH"/>
<evidence type="ECO:0000256" key="1">
    <source>
        <dbReference type="ARBA" id="ARBA00022729"/>
    </source>
</evidence>
<evidence type="ECO:0000259" key="4">
    <source>
        <dbReference type="PROSITE" id="PS51034"/>
    </source>
</evidence>
<dbReference type="PANTHER" id="PTHR14002:SF43">
    <property type="entry name" value="DELTA-LIKE PROTEIN"/>
    <property type="match status" value="1"/>
</dbReference>
<proteinExistence type="predicted"/>